<name>A0A2N5HR53_9BACI</name>
<dbReference type="AlphaFoldDB" id="A0A2N5HR53"/>
<keyword evidence="1" id="KW-0238">DNA-binding</keyword>
<protein>
    <submittedName>
        <fullName evidence="3">MarR family transcriptional regulator</fullName>
    </submittedName>
</protein>
<reference evidence="3 4" key="1">
    <citation type="submission" date="2017-11" db="EMBL/GenBank/DDBJ databases">
        <title>Comparitive Functional Genomics of Dry Heat Resistant strains isolated from the Viking Spacecraft.</title>
        <authorList>
            <person name="Seuylemezian A."/>
            <person name="Cooper K."/>
            <person name="Vaishampayan P."/>
        </authorList>
    </citation>
    <scope>NUCLEOTIDE SEQUENCE [LARGE SCALE GENOMIC DNA]</scope>
    <source>
        <strain evidence="3 4">V32-6</strain>
    </source>
</reference>
<dbReference type="SMART" id="SM00347">
    <property type="entry name" value="HTH_MARR"/>
    <property type="match status" value="1"/>
</dbReference>
<dbReference type="InterPro" id="IPR036388">
    <property type="entry name" value="WH-like_DNA-bd_sf"/>
</dbReference>
<dbReference type="PANTHER" id="PTHR33164">
    <property type="entry name" value="TRANSCRIPTIONAL REGULATOR, MARR FAMILY"/>
    <property type="match status" value="1"/>
</dbReference>
<dbReference type="InterPro" id="IPR000835">
    <property type="entry name" value="HTH_MarR-typ"/>
</dbReference>
<dbReference type="GO" id="GO:0003700">
    <property type="term" value="F:DNA-binding transcription factor activity"/>
    <property type="evidence" value="ECO:0007669"/>
    <property type="project" value="InterPro"/>
</dbReference>
<comment type="caution">
    <text evidence="3">The sequence shown here is derived from an EMBL/GenBank/DDBJ whole genome shotgun (WGS) entry which is preliminary data.</text>
</comment>
<gene>
    <name evidence="3" type="ORF">CVD27_04865</name>
</gene>
<dbReference type="InterPro" id="IPR039422">
    <property type="entry name" value="MarR/SlyA-like"/>
</dbReference>
<evidence type="ECO:0000256" key="1">
    <source>
        <dbReference type="ARBA" id="ARBA00023125"/>
    </source>
</evidence>
<feature type="domain" description="HTH marR-type" evidence="2">
    <location>
        <begin position="1"/>
        <end position="135"/>
    </location>
</feature>
<dbReference type="RefSeq" id="WP_101646755.1">
    <property type="nucleotide sequence ID" value="NZ_PGVE01000024.1"/>
</dbReference>
<dbReference type="GO" id="GO:0003677">
    <property type="term" value="F:DNA binding"/>
    <property type="evidence" value="ECO:0007669"/>
    <property type="project" value="UniProtKB-KW"/>
</dbReference>
<organism evidence="3 4">
    <name type="scientific">Neobacillus cucumis</name>
    <dbReference type="NCBI Taxonomy" id="1740721"/>
    <lineage>
        <taxon>Bacteria</taxon>
        <taxon>Bacillati</taxon>
        <taxon>Bacillota</taxon>
        <taxon>Bacilli</taxon>
        <taxon>Bacillales</taxon>
        <taxon>Bacillaceae</taxon>
        <taxon>Neobacillus</taxon>
    </lineage>
</organism>
<dbReference type="PRINTS" id="PR00598">
    <property type="entry name" value="HTHMARR"/>
</dbReference>
<evidence type="ECO:0000259" key="2">
    <source>
        <dbReference type="PROSITE" id="PS50995"/>
    </source>
</evidence>
<dbReference type="EMBL" id="PGVE01000024">
    <property type="protein sequence ID" value="PLS08011.1"/>
    <property type="molecule type" value="Genomic_DNA"/>
</dbReference>
<dbReference type="PROSITE" id="PS50995">
    <property type="entry name" value="HTH_MARR_2"/>
    <property type="match status" value="1"/>
</dbReference>
<dbReference type="GO" id="GO:0006950">
    <property type="term" value="P:response to stress"/>
    <property type="evidence" value="ECO:0007669"/>
    <property type="project" value="TreeGrafter"/>
</dbReference>
<dbReference type="PANTHER" id="PTHR33164:SF43">
    <property type="entry name" value="HTH-TYPE TRANSCRIPTIONAL REPRESSOR YETL"/>
    <property type="match status" value="1"/>
</dbReference>
<dbReference type="InterPro" id="IPR036390">
    <property type="entry name" value="WH_DNA-bd_sf"/>
</dbReference>
<keyword evidence="4" id="KW-1185">Reference proteome</keyword>
<evidence type="ECO:0000313" key="4">
    <source>
        <dbReference type="Proteomes" id="UP000234950"/>
    </source>
</evidence>
<dbReference type="Proteomes" id="UP000234950">
    <property type="component" value="Unassembled WGS sequence"/>
</dbReference>
<dbReference type="OrthoDB" id="2626899at2"/>
<accession>A0A2N5HR53</accession>
<dbReference type="Gene3D" id="1.10.10.10">
    <property type="entry name" value="Winged helix-like DNA-binding domain superfamily/Winged helix DNA-binding domain"/>
    <property type="match status" value="1"/>
</dbReference>
<proteinExistence type="predicted"/>
<dbReference type="Pfam" id="PF13463">
    <property type="entry name" value="HTH_27"/>
    <property type="match status" value="1"/>
</dbReference>
<sequence>MQQISKEYLELIPNLFKSFQRINQKASNLTHLQNQILEYLFMYQHPLTIKQISEGLNVPKQQMTDLVKRLMEQGYITKSQNKEDKRSFVIELTENGTASQQEKWAIIYQNFVADLAKLDTEEQLDLQYALHKVNILLRQMEER</sequence>
<dbReference type="SUPFAM" id="SSF46785">
    <property type="entry name" value="Winged helix' DNA-binding domain"/>
    <property type="match status" value="1"/>
</dbReference>
<evidence type="ECO:0000313" key="3">
    <source>
        <dbReference type="EMBL" id="PLS08011.1"/>
    </source>
</evidence>